<evidence type="ECO:0000256" key="3">
    <source>
        <dbReference type="ARBA" id="ARBA00023235"/>
    </source>
</evidence>
<comment type="caution">
    <text evidence="7">The sequence shown here is derived from an EMBL/GenBank/DDBJ whole genome shotgun (WGS) entry which is preliminary data.</text>
</comment>
<dbReference type="PANTHER" id="PTHR42905">
    <property type="entry name" value="PHOSPHOENOLPYRUVATE CARBOXYLASE"/>
    <property type="match status" value="1"/>
</dbReference>
<dbReference type="NCBIfam" id="TIGR02320">
    <property type="entry name" value="PEP_mutase"/>
    <property type="match status" value="1"/>
</dbReference>
<dbReference type="Pfam" id="PF12804">
    <property type="entry name" value="NTP_transf_3"/>
    <property type="match status" value="1"/>
</dbReference>
<dbReference type="InterPro" id="IPR012698">
    <property type="entry name" value="PEnolPyrv_PMutase_core"/>
</dbReference>
<dbReference type="InterPro" id="IPR015813">
    <property type="entry name" value="Pyrv/PenolPyrv_kinase-like_dom"/>
</dbReference>
<dbReference type="InterPro" id="IPR040442">
    <property type="entry name" value="Pyrv_kinase-like_dom_sf"/>
</dbReference>
<dbReference type="SUPFAM" id="SSF53448">
    <property type="entry name" value="Nucleotide-diphospho-sugar transferases"/>
    <property type="match status" value="1"/>
</dbReference>
<dbReference type="InterPro" id="IPR025877">
    <property type="entry name" value="MobA-like_NTP_Trfase"/>
</dbReference>
<keyword evidence="3 7" id="KW-0413">Isomerase</keyword>
<evidence type="ECO:0000313" key="8">
    <source>
        <dbReference type="Proteomes" id="UP001203423"/>
    </source>
</evidence>
<organism evidence="7 8">
    <name type="scientific">Shewanella surugensis</name>
    <dbReference type="NCBI Taxonomy" id="212020"/>
    <lineage>
        <taxon>Bacteria</taxon>
        <taxon>Pseudomonadati</taxon>
        <taxon>Pseudomonadota</taxon>
        <taxon>Gammaproteobacteria</taxon>
        <taxon>Alteromonadales</taxon>
        <taxon>Shewanellaceae</taxon>
        <taxon>Shewanella</taxon>
    </lineage>
</organism>
<dbReference type="InterPro" id="IPR039556">
    <property type="entry name" value="ICL/PEPM"/>
</dbReference>
<dbReference type="Pfam" id="PF13714">
    <property type="entry name" value="PEP_mutase"/>
    <property type="match status" value="1"/>
</dbReference>
<proteinExistence type="inferred from homology"/>
<feature type="domain" description="MobA-like NTP transferase" evidence="6">
    <location>
        <begin position="304"/>
        <end position="415"/>
    </location>
</feature>
<dbReference type="GO" id="GO:0050188">
    <property type="term" value="F:phosphoenolpyruvate mutase activity"/>
    <property type="evidence" value="ECO:0007669"/>
    <property type="project" value="UniProtKB-EC"/>
</dbReference>
<dbReference type="CDD" id="cd00377">
    <property type="entry name" value="ICL_PEPM"/>
    <property type="match status" value="1"/>
</dbReference>
<dbReference type="EC" id="5.4.2.9" evidence="4"/>
<evidence type="ECO:0000256" key="4">
    <source>
        <dbReference type="ARBA" id="ARBA00024063"/>
    </source>
</evidence>
<keyword evidence="2" id="KW-0460">Magnesium</keyword>
<evidence type="ECO:0000256" key="2">
    <source>
        <dbReference type="ARBA" id="ARBA00022842"/>
    </source>
</evidence>
<sequence>MKALKGRKIKQLKNLLQSKQLEFICEAHDGLSAKIVEETGFSGIWGSGLAISASLGVRDSNEASWTQVLEVLEFMSDATRIPILLDGDTGYGNFNNLRRLVKKLESRNIAGVCIEDKLFPKTNSFIDGQKQKLADIDEFCGKIKAGKDIQLDDDFSIVARTEAFIVGAGLSEALHRAESYRQAGADAILVHSKKSTDHEISLFMQEWADRCPIIIVPTTYYSTPTDNFSKAGISMVIWANHLLRASVKAMQHTAGTIYQQQSLRGVEDNIVPVKEIFRLQGAEELQQAEEKYLPQCDSDKITSVILAASRGEELGKLTLVCPKALLPINGKPILHRYIEELQALNIYDISVVRGYQKQQLDSLLYKTFDNDAYETTDELFSLYQARESIQGHCIISYGDCLYRRFVLQKLLSGTQPITVVVNRSCDSNGYLRDMAYCSNKTDIPTLTHINLQIENTDAAGEWAGIVKLTPEGSILIRRILEQLSSSNKFEDLNMADLLNILTEKTTVEVIFIDDGWLNVNTAYDLLNTGEFQC</sequence>
<dbReference type="Proteomes" id="UP001203423">
    <property type="component" value="Unassembled WGS sequence"/>
</dbReference>
<dbReference type="RefSeq" id="WP_248942619.1">
    <property type="nucleotide sequence ID" value="NZ_JAKIKS010000137.1"/>
</dbReference>
<dbReference type="InterPro" id="IPR029044">
    <property type="entry name" value="Nucleotide-diphossugar_trans"/>
</dbReference>
<dbReference type="Gene3D" id="3.20.20.60">
    <property type="entry name" value="Phosphoenolpyruvate-binding domains"/>
    <property type="match status" value="1"/>
</dbReference>
<name>A0ABT0LI21_9GAMM</name>
<evidence type="ECO:0000259" key="6">
    <source>
        <dbReference type="Pfam" id="PF12804"/>
    </source>
</evidence>
<dbReference type="PANTHER" id="PTHR42905:SF7">
    <property type="entry name" value="PHOSPHOENOLPYRUVATE PHOSPHOMUTASE"/>
    <property type="match status" value="1"/>
</dbReference>
<evidence type="ECO:0000256" key="5">
    <source>
        <dbReference type="ARBA" id="ARBA00038455"/>
    </source>
</evidence>
<evidence type="ECO:0000313" key="7">
    <source>
        <dbReference type="EMBL" id="MCL1127224.1"/>
    </source>
</evidence>
<dbReference type="Gene3D" id="3.90.550.10">
    <property type="entry name" value="Spore Coat Polysaccharide Biosynthesis Protein SpsA, Chain A"/>
    <property type="match status" value="1"/>
</dbReference>
<evidence type="ECO:0000256" key="1">
    <source>
        <dbReference type="ARBA" id="ARBA00022723"/>
    </source>
</evidence>
<accession>A0ABT0LI21</accession>
<protein>
    <recommendedName>
        <fullName evidence="4">phosphoenolpyruvate mutase</fullName>
        <ecNumber evidence="4">5.4.2.9</ecNumber>
    </recommendedName>
</protein>
<keyword evidence="8" id="KW-1185">Reference proteome</keyword>
<dbReference type="EMBL" id="JAKIKS010000137">
    <property type="protein sequence ID" value="MCL1127224.1"/>
    <property type="molecule type" value="Genomic_DNA"/>
</dbReference>
<keyword evidence="1" id="KW-0479">Metal-binding</keyword>
<dbReference type="SUPFAM" id="SSF51621">
    <property type="entry name" value="Phosphoenolpyruvate/pyruvate domain"/>
    <property type="match status" value="1"/>
</dbReference>
<gene>
    <name evidence="7" type="primary">aepX</name>
    <name evidence="7" type="ORF">L2764_22770</name>
</gene>
<comment type="similarity">
    <text evidence="5">Belongs to the isocitrate lyase/PEP mutase superfamily. PEP mutase family.</text>
</comment>
<reference evidence="7 8" key="1">
    <citation type="submission" date="2022-01" db="EMBL/GenBank/DDBJ databases">
        <title>Whole genome-based taxonomy of the Shewanellaceae.</title>
        <authorList>
            <person name="Martin-Rodriguez A.J."/>
        </authorList>
    </citation>
    <scope>NUCLEOTIDE SEQUENCE [LARGE SCALE GENOMIC DNA]</scope>
    <source>
        <strain evidence="7 8">DSM 17177</strain>
    </source>
</reference>